<dbReference type="EMBL" id="CAJVPW010003639">
    <property type="protein sequence ID" value="CAG8527184.1"/>
    <property type="molecule type" value="Genomic_DNA"/>
</dbReference>
<feature type="non-terminal residue" evidence="1">
    <location>
        <position position="188"/>
    </location>
</feature>
<evidence type="ECO:0000313" key="1">
    <source>
        <dbReference type="EMBL" id="CAG8527184.1"/>
    </source>
</evidence>
<comment type="caution">
    <text evidence="1">The sequence shown here is derived from an EMBL/GenBank/DDBJ whole genome shotgun (WGS) entry which is preliminary data.</text>
</comment>
<reference evidence="1" key="1">
    <citation type="submission" date="2021-06" db="EMBL/GenBank/DDBJ databases">
        <authorList>
            <person name="Kallberg Y."/>
            <person name="Tangrot J."/>
            <person name="Rosling A."/>
        </authorList>
    </citation>
    <scope>NUCLEOTIDE SEQUENCE</scope>
    <source>
        <strain evidence="1">28 12/20/2015</strain>
    </source>
</reference>
<proteinExistence type="predicted"/>
<gene>
    <name evidence="1" type="ORF">SPELUC_LOCUS4201</name>
</gene>
<evidence type="ECO:0000313" key="2">
    <source>
        <dbReference type="Proteomes" id="UP000789366"/>
    </source>
</evidence>
<organism evidence="1 2">
    <name type="scientific">Cetraspora pellucida</name>
    <dbReference type="NCBI Taxonomy" id="1433469"/>
    <lineage>
        <taxon>Eukaryota</taxon>
        <taxon>Fungi</taxon>
        <taxon>Fungi incertae sedis</taxon>
        <taxon>Mucoromycota</taxon>
        <taxon>Glomeromycotina</taxon>
        <taxon>Glomeromycetes</taxon>
        <taxon>Diversisporales</taxon>
        <taxon>Gigasporaceae</taxon>
        <taxon>Cetraspora</taxon>
    </lineage>
</organism>
<protein>
    <submittedName>
        <fullName evidence="1">6557_t:CDS:1</fullName>
    </submittedName>
</protein>
<name>A0ACA9LHL7_9GLOM</name>
<dbReference type="Proteomes" id="UP000789366">
    <property type="component" value="Unassembled WGS sequence"/>
</dbReference>
<sequence>MIGRELEAHRGHRGCYKNQVIIACERPSLFYLLSEWLSRGNGGMNMFGNHNHYLLLFQCKDLTNKVEVDFIRDFESVVSRFDKQTTIRIYVTSAKDGYSSGAIGRAESSEYHLLLTNIHDLCQDIPEYLSKVLKDNSVNEKIYRIEEKVDEIIEILKRQEKSIDKINNDRIKIENKQIKLKKKQTEIE</sequence>
<keyword evidence="2" id="KW-1185">Reference proteome</keyword>
<accession>A0ACA9LHL7</accession>